<protein>
    <recommendedName>
        <fullName evidence="3 7">Coenzyme PQQ synthesis protein B</fullName>
    </recommendedName>
    <alternativeName>
        <fullName evidence="6 7">Pyrroloquinoline quinone biosynthesis protein B</fullName>
    </alternativeName>
</protein>
<dbReference type="KEGG" id="plal:FXN65_12430"/>
<sequence>MHIQILGSAAGGGFPQWNCNCRNCRGVRSGKLRAQPRSQSSIALSANGVDWVLCNASPDIRAQLEAFPPLQPARHVRDTGVQAIILMDSQIDHVTGLLSLREGCPHSVWCTDMVHQDLTSGFPLFSMLQHWNGGLTWQPIDLAAPTFTLPACAGLRFTAIPLRSSAPPYSPHRGNPHPGDNIGLFIEDLETGGTLFYAPGLGQVDDALLGWMRRADCLLVDGTLWRDDELRHCEVGDKLGSEMGHLPQSGPGGMIEVLDGLKGPRKVLIHINNTNPILDVDSAERAELGRHGIEVAWDGMSILL</sequence>
<evidence type="ECO:0000256" key="4">
    <source>
        <dbReference type="ARBA" id="ARBA00022448"/>
    </source>
</evidence>
<dbReference type="NCBIfam" id="TIGR02108">
    <property type="entry name" value="PQQ_syn_pqqB"/>
    <property type="match status" value="1"/>
</dbReference>
<dbReference type="InterPro" id="IPR036866">
    <property type="entry name" value="RibonucZ/Hydroxyglut_hydro"/>
</dbReference>
<dbReference type="RefSeq" id="WP_151133495.1">
    <property type="nucleotide sequence ID" value="NZ_CP043311.1"/>
</dbReference>
<keyword evidence="10" id="KW-1185">Reference proteome</keyword>
<dbReference type="PANTHER" id="PTHR42663">
    <property type="entry name" value="HYDROLASE C777.06C-RELATED-RELATED"/>
    <property type="match status" value="1"/>
</dbReference>
<keyword evidence="4 7" id="KW-0813">Transport</keyword>
<dbReference type="InterPro" id="IPR011842">
    <property type="entry name" value="PQQ_synth_PqqB"/>
</dbReference>
<evidence type="ECO:0000256" key="7">
    <source>
        <dbReference type="HAMAP-Rule" id="MF_00653"/>
    </source>
</evidence>
<evidence type="ECO:0000256" key="5">
    <source>
        <dbReference type="ARBA" id="ARBA00022905"/>
    </source>
</evidence>
<evidence type="ECO:0000256" key="1">
    <source>
        <dbReference type="ARBA" id="ARBA00004886"/>
    </source>
</evidence>
<name>A0A5J6QQC0_9GAMM</name>
<comment type="pathway">
    <text evidence="1 7">Cofactor biosynthesis; pyrroloquinoline quinone biosynthesis.</text>
</comment>
<dbReference type="Gene3D" id="3.60.15.10">
    <property type="entry name" value="Ribonuclease Z/Hydroxyacylglutathione hydrolase-like"/>
    <property type="match status" value="1"/>
</dbReference>
<dbReference type="Proteomes" id="UP000327179">
    <property type="component" value="Chromosome"/>
</dbReference>
<dbReference type="PANTHER" id="PTHR42663:SF7">
    <property type="entry name" value="COENZYME PQQ SYNTHESIS PROTEIN B"/>
    <property type="match status" value="1"/>
</dbReference>
<evidence type="ECO:0000256" key="3">
    <source>
        <dbReference type="ARBA" id="ARBA00015084"/>
    </source>
</evidence>
<comment type="function">
    <text evidence="7">May be involved in the transport of PQQ or its precursor to the periplasm.</text>
</comment>
<comment type="similarity">
    <text evidence="2 7">Belongs to the PqqB family.</text>
</comment>
<dbReference type="UniPathway" id="UPA00539"/>
<evidence type="ECO:0000313" key="9">
    <source>
        <dbReference type="EMBL" id="QEY62839.1"/>
    </source>
</evidence>
<evidence type="ECO:0000259" key="8">
    <source>
        <dbReference type="Pfam" id="PF12706"/>
    </source>
</evidence>
<dbReference type="CDD" id="cd16274">
    <property type="entry name" value="PQQB-like_MBL-fold"/>
    <property type="match status" value="1"/>
</dbReference>
<dbReference type="AlphaFoldDB" id="A0A5J6QQC0"/>
<evidence type="ECO:0000256" key="2">
    <source>
        <dbReference type="ARBA" id="ARBA00008481"/>
    </source>
</evidence>
<evidence type="ECO:0000313" key="10">
    <source>
        <dbReference type="Proteomes" id="UP000327179"/>
    </source>
</evidence>
<dbReference type="Pfam" id="PF12706">
    <property type="entry name" value="Lactamase_B_2"/>
    <property type="match status" value="1"/>
</dbReference>
<organism evidence="9 10">
    <name type="scientific">Metapseudomonas lalkuanensis</name>
    <dbReference type="NCBI Taxonomy" id="2604832"/>
    <lineage>
        <taxon>Bacteria</taxon>
        <taxon>Pseudomonadati</taxon>
        <taxon>Pseudomonadota</taxon>
        <taxon>Gammaproteobacteria</taxon>
        <taxon>Pseudomonadales</taxon>
        <taxon>Pseudomonadaceae</taxon>
        <taxon>Metapseudomonas</taxon>
    </lineage>
</organism>
<reference evidence="9 10" key="1">
    <citation type="submission" date="2019-08" db="EMBL/GenBank/DDBJ databases">
        <title>Whole-genome Sequencing of e-waste polymer degrading bacterium Pseudomonas sp. strain PE08.</title>
        <authorList>
            <person name="Kirdat K."/>
            <person name="Debbarma P."/>
            <person name="Narawade N."/>
            <person name="Suyal D."/>
            <person name="Thorat V."/>
            <person name="Shouche Y."/>
            <person name="Goel R."/>
            <person name="Yadav A."/>
        </authorList>
    </citation>
    <scope>NUCLEOTIDE SEQUENCE [LARGE SCALE GENOMIC DNA]</scope>
    <source>
        <strain evidence="9 10">PE08</strain>
    </source>
</reference>
<dbReference type="SUPFAM" id="SSF56281">
    <property type="entry name" value="Metallo-hydrolase/oxidoreductase"/>
    <property type="match status" value="1"/>
</dbReference>
<dbReference type="HAMAP" id="MF_00653">
    <property type="entry name" value="PQQ_syn_PqqB"/>
    <property type="match status" value="1"/>
</dbReference>
<dbReference type="GO" id="GO:0018189">
    <property type="term" value="P:pyrroloquinoline quinone biosynthetic process"/>
    <property type="evidence" value="ECO:0007669"/>
    <property type="project" value="UniProtKB-UniRule"/>
</dbReference>
<accession>A0A5J6QQC0</accession>
<dbReference type="InterPro" id="IPR001279">
    <property type="entry name" value="Metallo-B-lactamas"/>
</dbReference>
<dbReference type="EMBL" id="CP043311">
    <property type="protein sequence ID" value="QEY62839.1"/>
    <property type="molecule type" value="Genomic_DNA"/>
</dbReference>
<keyword evidence="5 7" id="KW-0884">PQQ biosynthesis</keyword>
<feature type="domain" description="Metallo-beta-lactamase" evidence="8">
    <location>
        <begin position="51"/>
        <end position="271"/>
    </location>
</feature>
<gene>
    <name evidence="7 9" type="primary">pqqB</name>
    <name evidence="9" type="ORF">FXN65_12430</name>
</gene>
<proteinExistence type="inferred from homology"/>
<evidence type="ECO:0000256" key="6">
    <source>
        <dbReference type="ARBA" id="ARBA00030966"/>
    </source>
</evidence>